<proteinExistence type="predicted"/>
<feature type="transmembrane region" description="Helical" evidence="3">
    <location>
        <begin position="312"/>
        <end position="331"/>
    </location>
</feature>
<dbReference type="PANTHER" id="PTHR22916:SF51">
    <property type="entry name" value="GLYCOSYLTRANSFERASE EPSH-RELATED"/>
    <property type="match status" value="1"/>
</dbReference>
<evidence type="ECO:0000256" key="2">
    <source>
        <dbReference type="ARBA" id="ARBA00022679"/>
    </source>
</evidence>
<dbReference type="EC" id="2.4.-.-" evidence="5"/>
<evidence type="ECO:0000313" key="6">
    <source>
        <dbReference type="Proteomes" id="UP001221558"/>
    </source>
</evidence>
<evidence type="ECO:0000313" key="5">
    <source>
        <dbReference type="EMBL" id="WDF68350.1"/>
    </source>
</evidence>
<accession>A0ABY7WJ87</accession>
<keyword evidence="2 5" id="KW-0808">Transferase</keyword>
<keyword evidence="3" id="KW-1133">Transmembrane helix</keyword>
<dbReference type="RefSeq" id="WP_274267083.1">
    <property type="nucleotide sequence ID" value="NZ_CP117880.1"/>
</dbReference>
<keyword evidence="3" id="KW-0812">Transmembrane</keyword>
<keyword evidence="6" id="KW-1185">Reference proteome</keyword>
<evidence type="ECO:0000256" key="1">
    <source>
        <dbReference type="ARBA" id="ARBA00022676"/>
    </source>
</evidence>
<dbReference type="GO" id="GO:0016757">
    <property type="term" value="F:glycosyltransferase activity"/>
    <property type="evidence" value="ECO:0007669"/>
    <property type="project" value="UniProtKB-KW"/>
</dbReference>
<reference evidence="5 6" key="1">
    <citation type="submission" date="2023-02" db="EMBL/GenBank/DDBJ databases">
        <title>Genome sequence of Sphingobacterium sp. KACC 22765.</title>
        <authorList>
            <person name="Kim S."/>
            <person name="Heo J."/>
            <person name="Kwon S.-W."/>
        </authorList>
    </citation>
    <scope>NUCLEOTIDE SEQUENCE [LARGE SCALE GENOMIC DNA]</scope>
    <source>
        <strain evidence="5 6">KACC 22765</strain>
    </source>
</reference>
<dbReference type="PANTHER" id="PTHR22916">
    <property type="entry name" value="GLYCOSYLTRANSFERASE"/>
    <property type="match status" value="1"/>
</dbReference>
<dbReference type="Pfam" id="PF00535">
    <property type="entry name" value="Glycos_transf_2"/>
    <property type="match status" value="1"/>
</dbReference>
<dbReference type="SUPFAM" id="SSF53448">
    <property type="entry name" value="Nucleotide-diphospho-sugar transferases"/>
    <property type="match status" value="1"/>
</dbReference>
<dbReference type="Gene3D" id="3.90.550.10">
    <property type="entry name" value="Spore Coat Polysaccharide Biosynthesis Protein SpsA, Chain A"/>
    <property type="match status" value="1"/>
</dbReference>
<protein>
    <submittedName>
        <fullName evidence="5">Glycosyltransferase</fullName>
        <ecNumber evidence="5">2.4.-.-</ecNumber>
    </submittedName>
</protein>
<keyword evidence="1 5" id="KW-0328">Glycosyltransferase</keyword>
<dbReference type="CDD" id="cd00761">
    <property type="entry name" value="Glyco_tranf_GTA_type"/>
    <property type="match status" value="1"/>
</dbReference>
<evidence type="ECO:0000259" key="4">
    <source>
        <dbReference type="Pfam" id="PF00535"/>
    </source>
</evidence>
<evidence type="ECO:0000256" key="3">
    <source>
        <dbReference type="SAM" id="Phobius"/>
    </source>
</evidence>
<keyword evidence="3" id="KW-0472">Membrane</keyword>
<gene>
    <name evidence="5" type="ORF">PQ465_18910</name>
</gene>
<feature type="domain" description="Glycosyltransferase 2-like" evidence="4">
    <location>
        <begin position="9"/>
        <end position="153"/>
    </location>
</feature>
<sequence length="333" mass="38773">MENPDPLVSIIIPVYNAEMTLSICLEALHRQNYTSLEYIFVNDASTDASLSMIQAFAAQFNKSVERHVTIVNHTSNQGVATARNSGLDRATGDFIYYVDADDNIDANAITVMMQKAQETSADIVGFNWFLSFDKNERKMNQPSFSTPWEAIEKILRGVMRWNLWLFIVKRSIYEDHNIRFQPAMNMGEDLMVMIKLLVHANRVTFIDEALYHYRQSNTESLTKVYSQDHMKQVTVNVAEVTKVLYNSSFSDKIGDLIMFLKLNIKLPLLISDRKTNYERWLSWFPEANAYTMQNKALSLRTRIIQFFAAKRMFWALKLYYYLVVRFVYGVIYK</sequence>
<dbReference type="InterPro" id="IPR029044">
    <property type="entry name" value="Nucleotide-diphossugar_trans"/>
</dbReference>
<dbReference type="EMBL" id="CP117880">
    <property type="protein sequence ID" value="WDF68350.1"/>
    <property type="molecule type" value="Genomic_DNA"/>
</dbReference>
<name>A0ABY7WJ87_9SPHI</name>
<organism evidence="5 6">
    <name type="scientific">Sphingobacterium oryzagri</name>
    <dbReference type="NCBI Taxonomy" id="3025669"/>
    <lineage>
        <taxon>Bacteria</taxon>
        <taxon>Pseudomonadati</taxon>
        <taxon>Bacteroidota</taxon>
        <taxon>Sphingobacteriia</taxon>
        <taxon>Sphingobacteriales</taxon>
        <taxon>Sphingobacteriaceae</taxon>
        <taxon>Sphingobacterium</taxon>
    </lineage>
</organism>
<dbReference type="Proteomes" id="UP001221558">
    <property type="component" value="Chromosome"/>
</dbReference>
<dbReference type="InterPro" id="IPR001173">
    <property type="entry name" value="Glyco_trans_2-like"/>
</dbReference>